<dbReference type="Proteomes" id="UP000321490">
    <property type="component" value="Unassembled WGS sequence"/>
</dbReference>
<protein>
    <submittedName>
        <fullName evidence="2">Uncharacterized protein</fullName>
    </submittedName>
</protein>
<evidence type="ECO:0000313" key="3">
    <source>
        <dbReference type="Proteomes" id="UP000321490"/>
    </source>
</evidence>
<keyword evidence="1" id="KW-0812">Transmembrane</keyword>
<dbReference type="EMBL" id="VLKF01000001">
    <property type="protein sequence ID" value="TWH74010.1"/>
    <property type="molecule type" value="Genomic_DNA"/>
</dbReference>
<dbReference type="RefSeq" id="WP_153362580.1">
    <property type="nucleotide sequence ID" value="NZ_JABGDC010000293.1"/>
</dbReference>
<evidence type="ECO:0000256" key="1">
    <source>
        <dbReference type="SAM" id="Phobius"/>
    </source>
</evidence>
<evidence type="ECO:0000313" key="2">
    <source>
        <dbReference type="EMBL" id="TWH74010.1"/>
    </source>
</evidence>
<comment type="caution">
    <text evidence="2">The sequence shown here is derived from an EMBL/GenBank/DDBJ whole genome shotgun (WGS) entry which is preliminary data.</text>
</comment>
<dbReference type="AlphaFoldDB" id="A0A562IT51"/>
<gene>
    <name evidence="2" type="ORF">JD78_02542</name>
</gene>
<keyword evidence="3" id="KW-1185">Reference proteome</keyword>
<reference evidence="2 3" key="1">
    <citation type="submission" date="2019-07" db="EMBL/GenBank/DDBJ databases">
        <title>R&amp;d 2014.</title>
        <authorList>
            <person name="Klenk H.-P."/>
        </authorList>
    </citation>
    <scope>NUCLEOTIDE SEQUENCE [LARGE SCALE GENOMIC DNA]</scope>
    <source>
        <strain evidence="2 3">DSM 45764</strain>
    </source>
</reference>
<name>A0A562IT51_9ACTN</name>
<organism evidence="2 3">
    <name type="scientific">Modestobacter roseus</name>
    <dbReference type="NCBI Taxonomy" id="1181884"/>
    <lineage>
        <taxon>Bacteria</taxon>
        <taxon>Bacillati</taxon>
        <taxon>Actinomycetota</taxon>
        <taxon>Actinomycetes</taxon>
        <taxon>Geodermatophilales</taxon>
        <taxon>Geodermatophilaceae</taxon>
        <taxon>Modestobacter</taxon>
    </lineage>
</organism>
<keyword evidence="1" id="KW-0472">Membrane</keyword>
<accession>A0A562IT51</accession>
<proteinExistence type="predicted"/>
<feature type="transmembrane region" description="Helical" evidence="1">
    <location>
        <begin position="76"/>
        <end position="97"/>
    </location>
</feature>
<dbReference type="OrthoDB" id="9856352at2"/>
<keyword evidence="1" id="KW-1133">Transmembrane helix</keyword>
<sequence length="282" mass="30082">MREPDGDELDALLRDAGRVQRTRAEDEQVFTDVWSRVQAAMDDDPAGSGDDLQRRRLGLIGDREVAARRRRRTARLATVTLAVVVAGSGTAAAAAYIATRTGEELTGWEVGAGGSGEVLDLEGTDLAQVVEEATADIVFAPGYAAQRDRALAQYGQHDLGSAITESHLRSGVAGLAVCTWADAWVAADATGDVAARAAATETLSAALSWEPFLTFATDHQEPLPAESTGEGSYRWWMRPLAEAARAGDRQAVLDAVADSATCGWEYLPVIDADPAYEWHGLR</sequence>